<gene>
    <name evidence="6" type="ORF">OB236_26225</name>
</gene>
<sequence length="553" mass="63541">MSMGLHNTETDIETLFQQTLLEVSAIEYLDYGSYRSEESSELDHHVLLFIVGGSGEMLLHGQMLQLSRKHVLLLLPGMKAVINSMHQANLKLYRVSFELYRQSESTDSYRGYEKERSFPVQGQIAIHQYGLFSRLIKLLYDNRHSLDVAMKLQQSIYMYAILRMLLKEAQSVITIDTWNAFDQSVRYMQDAYHTDITLDKLADLAGLNPSYYSTLFKQKMDKSPIEYLTGLRMNRAKELLLLSQDKIRNVAREVGYKDEFYFSRRFKAQYGVAPSVYLKHHHSNVASLSYACTDHLYTLGIVPYAARIDKGPTSITDRVSEPLESSQSWDIWRQKLIRAKPDMIMCKENISLQARNNIGDIAPIIVIPWMQKDIFYHIQEIAQLVDKEQAAKEWRERHEQRVELARKKVGSATGSKSVVICTFTTNGLRIYGARNMGHVFYRSLQMRPPEKLQRQIDKYDIGTGLVWVAASAEEIGDYEADYLLLIANSEQEARAGMKQLQATEAWLRHPAVKSGRVFFMSFNQWLIYAPDSIDRQLEEAVALLAGSGGRQLI</sequence>
<dbReference type="PROSITE" id="PS01124">
    <property type="entry name" value="HTH_ARAC_FAMILY_2"/>
    <property type="match status" value="1"/>
</dbReference>
<feature type="domain" description="HTH araC/xylS-type" evidence="4">
    <location>
        <begin position="182"/>
        <end position="280"/>
    </location>
</feature>
<reference evidence="6 7" key="1">
    <citation type="submission" date="2022-09" db="EMBL/GenBank/DDBJ databases">
        <authorList>
            <person name="Han X.L."/>
            <person name="Wang Q."/>
            <person name="Lu T."/>
        </authorList>
    </citation>
    <scope>NUCLEOTIDE SEQUENCE [LARGE SCALE GENOMIC DNA]</scope>
    <source>
        <strain evidence="6 7">WQ 127069</strain>
    </source>
</reference>
<dbReference type="SUPFAM" id="SSF46689">
    <property type="entry name" value="Homeodomain-like"/>
    <property type="match status" value="2"/>
</dbReference>
<dbReference type="Gene3D" id="3.40.50.1980">
    <property type="entry name" value="Nitrogenase molybdenum iron protein domain"/>
    <property type="match status" value="2"/>
</dbReference>
<evidence type="ECO:0000256" key="2">
    <source>
        <dbReference type="ARBA" id="ARBA00023125"/>
    </source>
</evidence>
<organism evidence="6 7">
    <name type="scientific">Paenibacillus baimaensis</name>
    <dbReference type="NCBI Taxonomy" id="2982185"/>
    <lineage>
        <taxon>Bacteria</taxon>
        <taxon>Bacillati</taxon>
        <taxon>Bacillota</taxon>
        <taxon>Bacilli</taxon>
        <taxon>Bacillales</taxon>
        <taxon>Paenibacillaceae</taxon>
        <taxon>Paenibacillus</taxon>
    </lineage>
</organism>
<accession>A0ABT2ULT2</accession>
<dbReference type="InterPro" id="IPR002491">
    <property type="entry name" value="ABC_transptr_periplasmic_BD"/>
</dbReference>
<evidence type="ECO:0000313" key="6">
    <source>
        <dbReference type="EMBL" id="MCU6795615.1"/>
    </source>
</evidence>
<evidence type="ECO:0000259" key="5">
    <source>
        <dbReference type="PROSITE" id="PS50983"/>
    </source>
</evidence>
<evidence type="ECO:0000256" key="1">
    <source>
        <dbReference type="ARBA" id="ARBA00023015"/>
    </source>
</evidence>
<keyword evidence="7" id="KW-1185">Reference proteome</keyword>
<name>A0ABT2ULT2_9BACL</name>
<dbReference type="PROSITE" id="PS00041">
    <property type="entry name" value="HTH_ARAC_FAMILY_1"/>
    <property type="match status" value="1"/>
</dbReference>
<dbReference type="InterPro" id="IPR018060">
    <property type="entry name" value="HTH_AraC"/>
</dbReference>
<dbReference type="InterPro" id="IPR009057">
    <property type="entry name" value="Homeodomain-like_sf"/>
</dbReference>
<comment type="caution">
    <text evidence="6">The sequence shown here is derived from an EMBL/GenBank/DDBJ whole genome shotgun (WGS) entry which is preliminary data.</text>
</comment>
<dbReference type="RefSeq" id="WP_262686561.1">
    <property type="nucleotide sequence ID" value="NZ_JAOQIO010000094.1"/>
</dbReference>
<dbReference type="Proteomes" id="UP001652445">
    <property type="component" value="Unassembled WGS sequence"/>
</dbReference>
<dbReference type="PANTHER" id="PTHR43280">
    <property type="entry name" value="ARAC-FAMILY TRANSCRIPTIONAL REGULATOR"/>
    <property type="match status" value="1"/>
</dbReference>
<dbReference type="PROSITE" id="PS50983">
    <property type="entry name" value="FE_B12_PBP"/>
    <property type="match status" value="1"/>
</dbReference>
<evidence type="ECO:0000256" key="3">
    <source>
        <dbReference type="ARBA" id="ARBA00023163"/>
    </source>
</evidence>
<keyword evidence="2" id="KW-0238">DNA-binding</keyword>
<protein>
    <submittedName>
        <fullName evidence="6">AraC family transcriptional regulator</fullName>
    </submittedName>
</protein>
<feature type="domain" description="Fe/B12 periplasmic-binding" evidence="5">
    <location>
        <begin position="284"/>
        <end position="548"/>
    </location>
</feature>
<dbReference type="SMART" id="SM00342">
    <property type="entry name" value="HTH_ARAC"/>
    <property type="match status" value="1"/>
</dbReference>
<dbReference type="InterPro" id="IPR018062">
    <property type="entry name" value="HTH_AraC-typ_CS"/>
</dbReference>
<dbReference type="Pfam" id="PF12833">
    <property type="entry name" value="HTH_18"/>
    <property type="match status" value="1"/>
</dbReference>
<proteinExistence type="predicted"/>
<dbReference type="SUPFAM" id="SSF53807">
    <property type="entry name" value="Helical backbone' metal receptor"/>
    <property type="match status" value="1"/>
</dbReference>
<keyword evidence="1" id="KW-0805">Transcription regulation</keyword>
<dbReference type="Gene3D" id="1.10.10.60">
    <property type="entry name" value="Homeodomain-like"/>
    <property type="match status" value="2"/>
</dbReference>
<dbReference type="EMBL" id="JAOQIO010000094">
    <property type="protein sequence ID" value="MCU6795615.1"/>
    <property type="molecule type" value="Genomic_DNA"/>
</dbReference>
<evidence type="ECO:0000259" key="4">
    <source>
        <dbReference type="PROSITE" id="PS01124"/>
    </source>
</evidence>
<keyword evidence="3" id="KW-0804">Transcription</keyword>
<dbReference type="Pfam" id="PF01497">
    <property type="entry name" value="Peripla_BP_2"/>
    <property type="match status" value="1"/>
</dbReference>
<dbReference type="PANTHER" id="PTHR43280:SF10">
    <property type="entry name" value="REGULATORY PROTEIN POCR"/>
    <property type="match status" value="1"/>
</dbReference>
<evidence type="ECO:0000313" key="7">
    <source>
        <dbReference type="Proteomes" id="UP001652445"/>
    </source>
</evidence>